<dbReference type="Gene3D" id="3.50.50.60">
    <property type="entry name" value="FAD/NAD(P)-binding domain"/>
    <property type="match status" value="1"/>
</dbReference>
<dbReference type="Pfam" id="PF00732">
    <property type="entry name" value="GMC_oxred_N"/>
    <property type="match status" value="1"/>
</dbReference>
<dbReference type="Pfam" id="PF05199">
    <property type="entry name" value="GMC_oxred_C"/>
    <property type="match status" value="1"/>
</dbReference>
<evidence type="ECO:0000256" key="12">
    <source>
        <dbReference type="ARBA" id="ARBA00034029"/>
    </source>
</evidence>
<comment type="catalytic activity">
    <reaction evidence="14">
        <text>a pyranoside + acceptor = a pyranosid-3,4-diulose + reduced acceptor.</text>
        <dbReference type="EC" id="1.1.99.29"/>
    </reaction>
</comment>
<comment type="subcellular location">
    <subcellularLocation>
        <location evidence="2">Secreted</location>
    </subcellularLocation>
</comment>
<comment type="function">
    <text evidence="9">Catalyzes the single-oxidation or sequential double oxidation reaction of carbohydrates primarily at carbon-2 and/or carbon-3 with the concomitant reduction of the flavin. The enzyme exhibits a broad sugar substrate specificity, oxidizing different aldopyranoses to the corresponding C-1, C-2, C-3 or C-1,2, C-2,3 and C-3,4 (di)dehydro sugars with substrate-specific regioselectivity. Accepts only a narrow range of electron acceptors such as substituted benzoquinones and complexed metal ions and reacts extremely slowly with O(2) as acceptor. May play a role in the natural recycling of plant matter by oxidizing all major monosaccharides in lignocellulose and by reducing quinone compounds or reactive radical species generated during lignin depolymerization.</text>
</comment>
<evidence type="ECO:0000256" key="9">
    <source>
        <dbReference type="ARBA" id="ARBA00024699"/>
    </source>
</evidence>
<evidence type="ECO:0000256" key="10">
    <source>
        <dbReference type="ARBA" id="ARBA00033986"/>
    </source>
</evidence>
<dbReference type="EC" id="1.1.99.29" evidence="5"/>
<evidence type="ECO:0000256" key="4">
    <source>
        <dbReference type="ARBA" id="ARBA00011245"/>
    </source>
</evidence>
<dbReference type="Proteomes" id="UP000308652">
    <property type="component" value="Unassembled WGS sequence"/>
</dbReference>
<evidence type="ECO:0000256" key="5">
    <source>
        <dbReference type="ARBA" id="ARBA00013177"/>
    </source>
</evidence>
<evidence type="ECO:0000313" key="20">
    <source>
        <dbReference type="Proteomes" id="UP000308652"/>
    </source>
</evidence>
<keyword evidence="8 16" id="KW-0274">FAD</keyword>
<comment type="catalytic activity">
    <reaction evidence="13">
        <text>a pyranoside + acceptor = a pyranosid-3-ulose + reduced acceptor.</text>
        <dbReference type="EC" id="1.1.99.29"/>
    </reaction>
</comment>
<dbReference type="PIRSF" id="PIRSF000137">
    <property type="entry name" value="Alcohol_oxidase"/>
    <property type="match status" value="1"/>
</dbReference>
<keyword evidence="20" id="KW-1185">Reference proteome</keyword>
<evidence type="ECO:0000256" key="16">
    <source>
        <dbReference type="PIRSR" id="PIRSR000137-2"/>
    </source>
</evidence>
<evidence type="ECO:0000256" key="11">
    <source>
        <dbReference type="ARBA" id="ARBA00034010"/>
    </source>
</evidence>
<organism evidence="19 20">
    <name type="scientific">Crucibulum laeve</name>
    <dbReference type="NCBI Taxonomy" id="68775"/>
    <lineage>
        <taxon>Eukaryota</taxon>
        <taxon>Fungi</taxon>
        <taxon>Dikarya</taxon>
        <taxon>Basidiomycota</taxon>
        <taxon>Agaricomycotina</taxon>
        <taxon>Agaricomycetes</taxon>
        <taxon>Agaricomycetidae</taxon>
        <taxon>Agaricales</taxon>
        <taxon>Agaricineae</taxon>
        <taxon>Nidulariaceae</taxon>
        <taxon>Crucibulum</taxon>
    </lineage>
</organism>
<evidence type="ECO:0000256" key="6">
    <source>
        <dbReference type="ARBA" id="ARBA00022525"/>
    </source>
</evidence>
<proteinExistence type="inferred from homology"/>
<dbReference type="Gene3D" id="3.30.560.10">
    <property type="entry name" value="Glucose Oxidase, domain 3"/>
    <property type="match status" value="1"/>
</dbReference>
<evidence type="ECO:0000256" key="1">
    <source>
        <dbReference type="ARBA" id="ARBA00001974"/>
    </source>
</evidence>
<evidence type="ECO:0000256" key="7">
    <source>
        <dbReference type="ARBA" id="ARBA00022630"/>
    </source>
</evidence>
<evidence type="ECO:0000256" key="8">
    <source>
        <dbReference type="ARBA" id="ARBA00022827"/>
    </source>
</evidence>
<feature type="active site" description="Proton donor" evidence="15">
    <location>
        <position position="516"/>
    </location>
</feature>
<comment type="similarity">
    <text evidence="3">Belongs to the GMC oxidoreductase family.</text>
</comment>
<keyword evidence="7" id="KW-0285">Flavoprotein</keyword>
<dbReference type="GO" id="GO:0033718">
    <property type="term" value="F:pyranose dehydrogenase (acceptor) activity"/>
    <property type="evidence" value="ECO:0007669"/>
    <property type="project" value="UniProtKB-EC"/>
</dbReference>
<evidence type="ECO:0000313" key="19">
    <source>
        <dbReference type="EMBL" id="TFK31669.1"/>
    </source>
</evidence>
<evidence type="ECO:0000259" key="17">
    <source>
        <dbReference type="Pfam" id="PF00732"/>
    </source>
</evidence>
<dbReference type="InterPro" id="IPR000172">
    <property type="entry name" value="GMC_OxRdtase_N"/>
</dbReference>
<dbReference type="InterPro" id="IPR036188">
    <property type="entry name" value="FAD/NAD-bd_sf"/>
</dbReference>
<evidence type="ECO:0000256" key="13">
    <source>
        <dbReference type="ARBA" id="ARBA00034050"/>
    </source>
</evidence>
<dbReference type="GO" id="GO:0005576">
    <property type="term" value="C:extracellular region"/>
    <property type="evidence" value="ECO:0007669"/>
    <property type="project" value="UniProtKB-SubCell"/>
</dbReference>
<evidence type="ECO:0000256" key="14">
    <source>
        <dbReference type="ARBA" id="ARBA00034059"/>
    </source>
</evidence>
<name>A0A5C3LEW3_9AGAR</name>
<comment type="cofactor">
    <cofactor evidence="1 16">
        <name>FAD</name>
        <dbReference type="ChEBI" id="CHEBI:57692"/>
    </cofactor>
</comment>
<dbReference type="OrthoDB" id="269227at2759"/>
<dbReference type="EMBL" id="ML213720">
    <property type="protein sequence ID" value="TFK31669.1"/>
    <property type="molecule type" value="Genomic_DNA"/>
</dbReference>
<dbReference type="SUPFAM" id="SSF51905">
    <property type="entry name" value="FAD/NAD(P)-binding domain"/>
    <property type="match status" value="1"/>
</dbReference>
<feature type="active site" description="Proton acceptor" evidence="15">
    <location>
        <position position="560"/>
    </location>
</feature>
<keyword evidence="6" id="KW-0964">Secreted</keyword>
<comment type="catalytic activity">
    <reaction evidence="11">
        <text>pyranose + acceptor = pyranos-2,3-diulose + reduced acceptor.</text>
        <dbReference type="EC" id="1.1.99.29"/>
    </reaction>
</comment>
<evidence type="ECO:0000259" key="18">
    <source>
        <dbReference type="Pfam" id="PF05199"/>
    </source>
</evidence>
<dbReference type="InterPro" id="IPR007867">
    <property type="entry name" value="GMC_OxRtase_C"/>
</dbReference>
<comment type="subunit">
    <text evidence="4">Monomer.</text>
</comment>
<feature type="binding site" evidence="16">
    <location>
        <position position="245"/>
    </location>
    <ligand>
        <name>FAD</name>
        <dbReference type="ChEBI" id="CHEBI:57692"/>
    </ligand>
</feature>
<dbReference type="PROSITE" id="PS51257">
    <property type="entry name" value="PROKAR_LIPOPROTEIN"/>
    <property type="match status" value="1"/>
</dbReference>
<dbReference type="PANTHER" id="PTHR11552:SF147">
    <property type="entry name" value="CHOLINE DEHYDROGENASE, MITOCHONDRIAL"/>
    <property type="match status" value="1"/>
</dbReference>
<evidence type="ECO:0000256" key="3">
    <source>
        <dbReference type="ARBA" id="ARBA00010790"/>
    </source>
</evidence>
<dbReference type="PANTHER" id="PTHR11552">
    <property type="entry name" value="GLUCOSE-METHANOL-CHOLINE GMC OXIDOREDUCTASE"/>
    <property type="match status" value="1"/>
</dbReference>
<reference evidence="19 20" key="1">
    <citation type="journal article" date="2019" name="Nat. Ecol. Evol.">
        <title>Megaphylogeny resolves global patterns of mushroom evolution.</title>
        <authorList>
            <person name="Varga T."/>
            <person name="Krizsan K."/>
            <person name="Foldi C."/>
            <person name="Dima B."/>
            <person name="Sanchez-Garcia M."/>
            <person name="Sanchez-Ramirez S."/>
            <person name="Szollosi G.J."/>
            <person name="Szarkandi J.G."/>
            <person name="Papp V."/>
            <person name="Albert L."/>
            <person name="Andreopoulos W."/>
            <person name="Angelini C."/>
            <person name="Antonin V."/>
            <person name="Barry K.W."/>
            <person name="Bougher N.L."/>
            <person name="Buchanan P."/>
            <person name="Buyck B."/>
            <person name="Bense V."/>
            <person name="Catcheside P."/>
            <person name="Chovatia M."/>
            <person name="Cooper J."/>
            <person name="Damon W."/>
            <person name="Desjardin D."/>
            <person name="Finy P."/>
            <person name="Geml J."/>
            <person name="Haridas S."/>
            <person name="Hughes K."/>
            <person name="Justo A."/>
            <person name="Karasinski D."/>
            <person name="Kautmanova I."/>
            <person name="Kiss B."/>
            <person name="Kocsube S."/>
            <person name="Kotiranta H."/>
            <person name="LaButti K.M."/>
            <person name="Lechner B.E."/>
            <person name="Liimatainen K."/>
            <person name="Lipzen A."/>
            <person name="Lukacs Z."/>
            <person name="Mihaltcheva S."/>
            <person name="Morgado L.N."/>
            <person name="Niskanen T."/>
            <person name="Noordeloos M.E."/>
            <person name="Ohm R.A."/>
            <person name="Ortiz-Santana B."/>
            <person name="Ovrebo C."/>
            <person name="Racz N."/>
            <person name="Riley R."/>
            <person name="Savchenko A."/>
            <person name="Shiryaev A."/>
            <person name="Soop K."/>
            <person name="Spirin V."/>
            <person name="Szebenyi C."/>
            <person name="Tomsovsky M."/>
            <person name="Tulloss R.E."/>
            <person name="Uehling J."/>
            <person name="Grigoriev I.V."/>
            <person name="Vagvolgyi C."/>
            <person name="Papp T."/>
            <person name="Martin F.M."/>
            <person name="Miettinen O."/>
            <person name="Hibbett D.S."/>
            <person name="Nagy L.G."/>
        </authorList>
    </citation>
    <scope>NUCLEOTIDE SEQUENCE [LARGE SCALE GENOMIC DNA]</scope>
    <source>
        <strain evidence="19 20">CBS 166.37</strain>
    </source>
</reference>
<evidence type="ECO:0000256" key="2">
    <source>
        <dbReference type="ARBA" id="ARBA00004613"/>
    </source>
</evidence>
<comment type="catalytic activity">
    <reaction evidence="10">
        <text>pyranose + acceptor = pyranos-2-ulose + reduced acceptor.</text>
        <dbReference type="EC" id="1.1.99.29"/>
    </reaction>
</comment>
<dbReference type="InterPro" id="IPR012132">
    <property type="entry name" value="GMC_OxRdtase"/>
</dbReference>
<feature type="domain" description="Glucose-methanol-choline oxidoreductase N-terminal" evidence="17">
    <location>
        <begin position="19"/>
        <end position="328"/>
    </location>
</feature>
<gene>
    <name evidence="19" type="ORF">BDQ12DRAFT_693731</name>
</gene>
<evidence type="ECO:0000256" key="15">
    <source>
        <dbReference type="PIRSR" id="PIRSR000137-1"/>
    </source>
</evidence>
<dbReference type="STRING" id="68775.A0A5C3LEW3"/>
<dbReference type="SUPFAM" id="SSF54373">
    <property type="entry name" value="FAD-linked reductases, C-terminal domain"/>
    <property type="match status" value="1"/>
</dbReference>
<sequence length="606" mass="64675">MTSGNKYITSAADVAESSYDFIIVGGGTAGCVLANRLTESPDVKVLMIEAGGSAEGNMRTEAPFMAVTLAGSEFDWSFKSVPQSALNSRVIDYSRGKTLGGSSATNLMTWNRAADELWDRWARITEDDGWSWKNISKYHQRSCTFVPSADGHDTTGQAIPSAYGNGPIKVSVAGFPTELDEMVISASKELGGRFPHTEDLNAGSSLGIGYMPSSIGDSLRSSAATAYLAPIKNRENLDILINTHVTKVVQSGTEAGVPAFRTVEVTAGPSEPRHRISATKEVIICGGVFATPQLLLLSGIGPKQELEQHGIDVVVDLPDVGAKFVDHPLLANYYEVNSENTFDGLLRDPSAFGANIEKWVTTKQGLLVNSPANTQGYIRLPEDSDLLKKFSDPASGPQSGHIEFIFIDGFAQFGPTPPPATGNYMTVLTGVLTPLASGKVSLNSSDPFAKPKIDPALLTSEFDLGVMIQSIKDVQTFLKAGPWKGFVKGPWGDLAAATTDEGKVEYIRQYASMFNHPCGGAVMSPAHSSDGVLDPQLLVKKTAGLRVVDSSVFPLIPECHIQALVYVVAERAADLIKEKHLGSDSSKNVVSERAGSPQFHCGCIVC</sequence>
<dbReference type="AlphaFoldDB" id="A0A5C3LEW3"/>
<feature type="domain" description="Glucose-methanol-choline oxidoreductase C-terminal" evidence="18">
    <location>
        <begin position="434"/>
        <end position="569"/>
    </location>
</feature>
<accession>A0A5C3LEW3</accession>
<comment type="catalytic activity">
    <reaction evidence="12">
        <text>pyranose + acceptor = pyranos-3-ulose + reduced acceptor.</text>
        <dbReference type="EC" id="1.1.99.29"/>
    </reaction>
</comment>
<protein>
    <recommendedName>
        <fullName evidence="5">pyranose dehydrogenase (acceptor)</fullName>
        <ecNumber evidence="5">1.1.99.29</ecNumber>
    </recommendedName>
</protein>
<dbReference type="GO" id="GO:0050660">
    <property type="term" value="F:flavin adenine dinucleotide binding"/>
    <property type="evidence" value="ECO:0007669"/>
    <property type="project" value="InterPro"/>
</dbReference>